<dbReference type="KEGG" id="vg:29126780"/>
<proteinExistence type="predicted"/>
<evidence type="ECO:0000313" key="1">
    <source>
        <dbReference type="EMBL" id="AMO44027.1"/>
    </source>
</evidence>
<reference evidence="1 2" key="1">
    <citation type="submission" date="2016-01" db="EMBL/GenBank/DDBJ databases">
        <authorList>
            <person name="Azorlibu D.M."/>
            <person name="Coomans R.J."/>
            <person name="Hopkins-Harrington C.T."/>
            <person name="Hosea K."/>
            <person name="Jones K.D."/>
            <person name="Kitt M."/>
            <person name="Mann S.N."/>
            <person name="Newman R.H."/>
            <person name="Owens D.L."/>
            <person name="Parson C.D."/>
            <person name="Robinson T.D."/>
            <person name="Salters I.D."/>
            <person name="Stadler E.K."/>
            <person name="Tran L.N."/>
            <person name="Williams K.L."/>
            <person name="Bradley K.W."/>
            <person name="Asai D.J."/>
            <person name="Bowman C.A."/>
            <person name="Russell D.A."/>
            <person name="Pope W.H."/>
            <person name="Jacobs-Sera D."/>
            <person name="Hendrix R.W."/>
            <person name="Hatfull G.F."/>
        </authorList>
    </citation>
    <scope>NUCLEOTIDE SEQUENCE [LARGE SCALE GENOMIC DNA]</scope>
</reference>
<protein>
    <submittedName>
        <fullName evidence="1">Uncharacterized protein</fullName>
    </submittedName>
</protein>
<sequence>MRYRIEAIIEDDRDEGDMGLFVEGVLEGQFNGKLKDLSVYAVML</sequence>
<dbReference type="Proteomes" id="UP000202432">
    <property type="component" value="Segment"/>
</dbReference>
<accession>A0A127KPX2</accession>
<dbReference type="RefSeq" id="YP_009304715.1">
    <property type="nucleotide sequence ID" value="NC_031279.1"/>
</dbReference>
<name>A0A127KPX2_9CAUD</name>
<organism evidence="1 2">
    <name type="scientific">Mycobacterium phage Bactobuster</name>
    <dbReference type="NCBI Taxonomy" id="1784956"/>
    <lineage>
        <taxon>Viruses</taxon>
        <taxon>Duplodnaviria</taxon>
        <taxon>Heunggongvirae</taxon>
        <taxon>Uroviricota</taxon>
        <taxon>Caudoviricetes</taxon>
        <taxon>Pukovnikvirus</taxon>
        <taxon>Pukovnikvirus bactobuster</taxon>
    </lineage>
</organism>
<evidence type="ECO:0000313" key="2">
    <source>
        <dbReference type="Proteomes" id="UP000202432"/>
    </source>
</evidence>
<keyword evidence="2" id="KW-1185">Reference proteome</keyword>
<dbReference type="EMBL" id="KU568494">
    <property type="protein sequence ID" value="AMO44027.1"/>
    <property type="molecule type" value="Genomic_DNA"/>
</dbReference>
<gene>
    <name evidence="1" type="primary">59</name>
    <name evidence="1" type="ORF">SEA_BACTOBUSTER_59</name>
</gene>
<dbReference type="OrthoDB" id="27424at10239"/>
<dbReference type="GeneID" id="29126780"/>